<protein>
    <submittedName>
        <fullName evidence="2">Putative secreted protein</fullName>
    </submittedName>
</protein>
<evidence type="ECO:0000313" key="2">
    <source>
        <dbReference type="EMBL" id="MXU87971.1"/>
    </source>
</evidence>
<evidence type="ECO:0000256" key="1">
    <source>
        <dbReference type="SAM" id="SignalP"/>
    </source>
</evidence>
<dbReference type="AlphaFoldDB" id="A0A6B0UBN6"/>
<reference evidence="2" key="1">
    <citation type="submission" date="2019-12" db="EMBL/GenBank/DDBJ databases">
        <title>An insight into the sialome of adult female Ixodes ricinus ticks feeding for 6 days.</title>
        <authorList>
            <person name="Perner J."/>
            <person name="Ribeiro J.M.C."/>
        </authorList>
    </citation>
    <scope>NUCLEOTIDE SEQUENCE</scope>
    <source>
        <strain evidence="2">Semi-engorged</strain>
        <tissue evidence="2">Salivary glands</tissue>
    </source>
</reference>
<feature type="chain" id="PRO_5025526255" evidence="1">
    <location>
        <begin position="20"/>
        <end position="99"/>
    </location>
</feature>
<accession>A0A6B0UBN6</accession>
<dbReference type="EMBL" id="GIFC01005888">
    <property type="protein sequence ID" value="MXU87971.1"/>
    <property type="molecule type" value="Transcribed_RNA"/>
</dbReference>
<sequence>MLTITSVAALFLFVRPALLCGCMHAGVAVRGCLSILVDVFQLPGCGFRRERQVIRRVERQLVFGEQPLLYRLAANSTHKTITEHHIERQLFVPELTVAR</sequence>
<organism evidence="2">
    <name type="scientific">Ixodes ricinus</name>
    <name type="common">Common tick</name>
    <name type="synonym">Acarus ricinus</name>
    <dbReference type="NCBI Taxonomy" id="34613"/>
    <lineage>
        <taxon>Eukaryota</taxon>
        <taxon>Metazoa</taxon>
        <taxon>Ecdysozoa</taxon>
        <taxon>Arthropoda</taxon>
        <taxon>Chelicerata</taxon>
        <taxon>Arachnida</taxon>
        <taxon>Acari</taxon>
        <taxon>Parasitiformes</taxon>
        <taxon>Ixodida</taxon>
        <taxon>Ixodoidea</taxon>
        <taxon>Ixodidae</taxon>
        <taxon>Ixodinae</taxon>
        <taxon>Ixodes</taxon>
    </lineage>
</organism>
<keyword evidence="1" id="KW-0732">Signal</keyword>
<feature type="signal peptide" evidence="1">
    <location>
        <begin position="1"/>
        <end position="19"/>
    </location>
</feature>
<proteinExistence type="predicted"/>
<name>A0A6B0UBN6_IXORI</name>